<dbReference type="PANTHER" id="PTHR24399">
    <property type="entry name" value="ZINC FINGER AND BTB DOMAIN-CONTAINING"/>
    <property type="match status" value="1"/>
</dbReference>
<keyword evidence="4" id="KW-0479">Metal-binding</keyword>
<comment type="function">
    <text evidence="1">May be involved in transcriptional regulation.</text>
</comment>
<keyword evidence="5" id="KW-0677">Repeat</keyword>
<feature type="domain" description="C2H2-type" evidence="14">
    <location>
        <begin position="926"/>
        <end position="951"/>
    </location>
</feature>
<evidence type="ECO:0000256" key="6">
    <source>
        <dbReference type="ARBA" id="ARBA00022771"/>
    </source>
</evidence>
<feature type="domain" description="C2H2-type" evidence="14">
    <location>
        <begin position="842"/>
        <end position="869"/>
    </location>
</feature>
<evidence type="ECO:0000256" key="2">
    <source>
        <dbReference type="ARBA" id="ARBA00004123"/>
    </source>
</evidence>
<dbReference type="InterPro" id="IPR012934">
    <property type="entry name" value="Znf_AD"/>
</dbReference>
<dbReference type="Pfam" id="PF00096">
    <property type="entry name" value="zf-C2H2"/>
    <property type="match status" value="12"/>
</dbReference>
<dbReference type="Proteomes" id="UP001162156">
    <property type="component" value="Unassembled WGS sequence"/>
</dbReference>
<gene>
    <name evidence="15" type="ORF">NQ314_019706</name>
</gene>
<keyword evidence="9" id="KW-0238">DNA-binding</keyword>
<dbReference type="EMBL" id="JANEYF010005528">
    <property type="protein sequence ID" value="KAJ8927824.1"/>
    <property type="molecule type" value="Genomic_DNA"/>
</dbReference>
<feature type="domain" description="C2H2-type" evidence="14">
    <location>
        <begin position="898"/>
        <end position="925"/>
    </location>
</feature>
<feature type="domain" description="C2H2-type" evidence="14">
    <location>
        <begin position="416"/>
        <end position="443"/>
    </location>
</feature>
<dbReference type="FunFam" id="3.30.160.60:FF:000060">
    <property type="entry name" value="zinc finger protein 436"/>
    <property type="match status" value="1"/>
</dbReference>
<dbReference type="FunFam" id="3.30.160.60:FF:001370">
    <property type="entry name" value="Zinc finger protein"/>
    <property type="match status" value="1"/>
</dbReference>
<evidence type="ECO:0000313" key="15">
    <source>
        <dbReference type="EMBL" id="KAJ8927824.1"/>
    </source>
</evidence>
<dbReference type="PANTHER" id="PTHR24399:SF23">
    <property type="entry name" value="C2H2-TYPE DOMAIN-CONTAINING PROTEIN"/>
    <property type="match status" value="1"/>
</dbReference>
<dbReference type="PROSITE" id="PS50157">
    <property type="entry name" value="ZINC_FINGER_C2H2_2"/>
    <property type="match status" value="16"/>
</dbReference>
<feature type="domain" description="C2H2-type" evidence="14">
    <location>
        <begin position="870"/>
        <end position="897"/>
    </location>
</feature>
<feature type="domain" description="C2H2-type" evidence="14">
    <location>
        <begin position="801"/>
        <end position="828"/>
    </location>
</feature>
<evidence type="ECO:0000256" key="1">
    <source>
        <dbReference type="ARBA" id="ARBA00003767"/>
    </source>
</evidence>
<evidence type="ECO:0000313" key="16">
    <source>
        <dbReference type="Proteomes" id="UP001162156"/>
    </source>
</evidence>
<evidence type="ECO:0000256" key="4">
    <source>
        <dbReference type="ARBA" id="ARBA00022723"/>
    </source>
</evidence>
<dbReference type="Gene3D" id="3.30.160.60">
    <property type="entry name" value="Classic Zinc Finger"/>
    <property type="match status" value="17"/>
</dbReference>
<keyword evidence="6 12" id="KW-0863">Zinc-finger</keyword>
<dbReference type="SUPFAM" id="SSF57667">
    <property type="entry name" value="beta-beta-alpha zinc fingers"/>
    <property type="match status" value="10"/>
</dbReference>
<name>A0AAV8WMV9_9CUCU</name>
<feature type="domain" description="C2H2-type" evidence="14">
    <location>
        <begin position="733"/>
        <end position="760"/>
    </location>
</feature>
<feature type="domain" description="C2H2-type" evidence="14">
    <location>
        <begin position="370"/>
        <end position="398"/>
    </location>
</feature>
<dbReference type="SMART" id="SM00355">
    <property type="entry name" value="ZnF_C2H2"/>
    <property type="match status" value="17"/>
</dbReference>
<feature type="domain" description="C2H2-type" evidence="14">
    <location>
        <begin position="10"/>
        <end position="37"/>
    </location>
</feature>
<keyword evidence="7" id="KW-0862">Zinc</keyword>
<proteinExistence type="inferred from homology"/>
<dbReference type="GO" id="GO:0008270">
    <property type="term" value="F:zinc ion binding"/>
    <property type="evidence" value="ECO:0007669"/>
    <property type="project" value="UniProtKB-KW"/>
</dbReference>
<dbReference type="FunFam" id="3.30.160.60:FF:001049">
    <property type="entry name" value="zinc finger protein 319"/>
    <property type="match status" value="1"/>
</dbReference>
<dbReference type="FunFam" id="3.30.160.60:FF:000100">
    <property type="entry name" value="Zinc finger 45-like"/>
    <property type="match status" value="3"/>
</dbReference>
<evidence type="ECO:0000256" key="9">
    <source>
        <dbReference type="ARBA" id="ARBA00023125"/>
    </source>
</evidence>
<feature type="domain" description="C2H2-type" evidence="14">
    <location>
        <begin position="314"/>
        <end position="341"/>
    </location>
</feature>
<dbReference type="FunFam" id="3.30.160.60:FF:000643">
    <property type="entry name" value="Zinc finger protein 668"/>
    <property type="match status" value="1"/>
</dbReference>
<feature type="domain" description="C2H2-type" evidence="14">
    <location>
        <begin position="600"/>
        <end position="627"/>
    </location>
</feature>
<dbReference type="GO" id="GO:0000978">
    <property type="term" value="F:RNA polymerase II cis-regulatory region sequence-specific DNA binding"/>
    <property type="evidence" value="ECO:0007669"/>
    <property type="project" value="TreeGrafter"/>
</dbReference>
<evidence type="ECO:0000256" key="11">
    <source>
        <dbReference type="ARBA" id="ARBA00023242"/>
    </source>
</evidence>
<dbReference type="PROSITE" id="PS00028">
    <property type="entry name" value="ZINC_FINGER_C2H2_1"/>
    <property type="match status" value="16"/>
</dbReference>
<dbReference type="GO" id="GO:0048598">
    <property type="term" value="P:embryonic morphogenesis"/>
    <property type="evidence" value="ECO:0007669"/>
    <property type="project" value="UniProtKB-ARBA"/>
</dbReference>
<keyword evidence="10" id="KW-0804">Transcription</keyword>
<evidence type="ECO:0000256" key="8">
    <source>
        <dbReference type="ARBA" id="ARBA00023015"/>
    </source>
</evidence>
<feature type="domain" description="C2H2-type" evidence="14">
    <location>
        <begin position="628"/>
        <end position="655"/>
    </location>
</feature>
<sequence length="951" mass="109453">MRTHTKEKPYMCNVCGKTMSMQCHLVQHMRSHTGEKPFKCPECDKAFPSSTRLKLFYTQKNYYFGKKAGDATVDTPLTTTTSNTTTSTTTAPAETSSTYNTMTIYSDSSVDTSANESFTIYSSGGSTDTNSTETFQIYSVGTSEDQDGIETFTLYSAEATAEPTSAINSALQLSAVTEKDIFPKNICNVCINRLEDISAFIDRCKDSDNLLKKIYQEYKEKRIINVIDSDTDNDCDSDQIEGIFIKSQNKKNASFALESVKNEVKIEECESLEPQKSQQTEMLKDCRCPICKKTFYPKNKLTLHLRSHQKEMPYECPECSKKFSFAENLRRHALLHKGLKPFICDICKKGFLRKRSLDEHMNFHTGRIPYICSYCGKGFKRLTDHASHIYHNHNVNKEKVPKYKRKYTEKRVHLNLECTICGKIFASRSGFANHQLIHKGAELGDKLPKNICKNCIKDLENISAFILRCQNSDNILKRIITRRVHNENSVIKVTNLEQVKVDNFSYEHVFVKTENYTTANNSNIGDEIQESKIDVELQSSFKETDISNREDHKNCELEGHILTHQKLGQKRKVVEKTINDAFIAIKYLDNGKIGEKKKVYSCKLCGKNYQVLSKIQIHTNMHTGVKPYKCDVCDKQFTHPSSFRYHISSHIVDKPFKCKFCDWTGVNKGNLNVHLKRFHDQIEVNKVENKDLKTNMNIETSDKIFLCNICGKNFTRKSTLKTHLKIHTGEKNFECDICGFRFILKCTLIRHLAVHENEKKFNCNICGKGLSQKAYLIKHIELFHGSDKKGMCAKREKTPSYFCSVCGKGFILKKSLERHKSVHKSEKDRNEESIMKEETKDFLCTQCGKQFTFKCNLDRHILTHSGEKPFECNVCGDRFTAKNSLDCHLNIHKGIKPYQCEHCQKSFRQPSSLRKHILVHTEERRFSCHICEMAFKTSSHLKTHFKRHSYG</sequence>
<keyword evidence="8" id="KW-0805">Transcription regulation</keyword>
<evidence type="ECO:0000256" key="3">
    <source>
        <dbReference type="ARBA" id="ARBA00006991"/>
    </source>
</evidence>
<evidence type="ECO:0000256" key="12">
    <source>
        <dbReference type="PROSITE-ProRule" id="PRU00042"/>
    </source>
</evidence>
<protein>
    <recommendedName>
        <fullName evidence="14">C2H2-type domain-containing protein</fullName>
    </recommendedName>
</protein>
<evidence type="ECO:0000256" key="7">
    <source>
        <dbReference type="ARBA" id="ARBA00022833"/>
    </source>
</evidence>
<feature type="domain" description="C2H2-type" evidence="14">
    <location>
        <begin position="342"/>
        <end position="369"/>
    </location>
</feature>
<dbReference type="FunFam" id="3.30.160.60:FF:000624">
    <property type="entry name" value="zinc finger protein 697"/>
    <property type="match status" value="1"/>
</dbReference>
<evidence type="ECO:0000259" key="14">
    <source>
        <dbReference type="PROSITE" id="PS50157"/>
    </source>
</evidence>
<keyword evidence="11" id="KW-0539">Nucleus</keyword>
<evidence type="ECO:0000256" key="10">
    <source>
        <dbReference type="ARBA" id="ARBA00023163"/>
    </source>
</evidence>
<dbReference type="AlphaFoldDB" id="A0AAV8WMV9"/>
<comment type="similarity">
    <text evidence="3">Belongs to the krueppel C2H2-type zinc-finger protein family.</text>
</comment>
<feature type="domain" description="C2H2-type" evidence="14">
    <location>
        <begin position="705"/>
        <end position="732"/>
    </location>
</feature>
<evidence type="ECO:0000256" key="13">
    <source>
        <dbReference type="SAM" id="MobiDB-lite"/>
    </source>
</evidence>
<dbReference type="InterPro" id="IPR013087">
    <property type="entry name" value="Znf_C2H2_type"/>
</dbReference>
<keyword evidence="16" id="KW-1185">Reference proteome</keyword>
<comment type="subcellular location">
    <subcellularLocation>
        <location evidence="2">Nucleus</location>
    </subcellularLocation>
</comment>
<comment type="caution">
    <text evidence="15">The sequence shown here is derived from an EMBL/GenBank/DDBJ whole genome shotgun (WGS) entry which is preliminary data.</text>
</comment>
<organism evidence="15 16">
    <name type="scientific">Rhamnusium bicolor</name>
    <dbReference type="NCBI Taxonomy" id="1586634"/>
    <lineage>
        <taxon>Eukaryota</taxon>
        <taxon>Metazoa</taxon>
        <taxon>Ecdysozoa</taxon>
        <taxon>Arthropoda</taxon>
        <taxon>Hexapoda</taxon>
        <taxon>Insecta</taxon>
        <taxon>Pterygota</taxon>
        <taxon>Neoptera</taxon>
        <taxon>Endopterygota</taxon>
        <taxon>Coleoptera</taxon>
        <taxon>Polyphaga</taxon>
        <taxon>Cucujiformia</taxon>
        <taxon>Chrysomeloidea</taxon>
        <taxon>Cerambycidae</taxon>
        <taxon>Lepturinae</taxon>
        <taxon>Rhagiini</taxon>
        <taxon>Rhamnusium</taxon>
    </lineage>
</organism>
<dbReference type="GO" id="GO:0001227">
    <property type="term" value="F:DNA-binding transcription repressor activity, RNA polymerase II-specific"/>
    <property type="evidence" value="ECO:0007669"/>
    <property type="project" value="TreeGrafter"/>
</dbReference>
<feature type="domain" description="C2H2-type" evidence="14">
    <location>
        <begin position="761"/>
        <end position="789"/>
    </location>
</feature>
<dbReference type="InterPro" id="IPR036236">
    <property type="entry name" value="Znf_C2H2_sf"/>
</dbReference>
<feature type="domain" description="C2H2-type" evidence="14">
    <location>
        <begin position="286"/>
        <end position="313"/>
    </location>
</feature>
<dbReference type="FunFam" id="3.30.160.60:FF:000446">
    <property type="entry name" value="Zinc finger protein"/>
    <property type="match status" value="1"/>
</dbReference>
<dbReference type="SMART" id="SM00868">
    <property type="entry name" value="zf-AD"/>
    <property type="match status" value="2"/>
</dbReference>
<feature type="region of interest" description="Disordered" evidence="13">
    <location>
        <begin position="75"/>
        <end position="94"/>
    </location>
</feature>
<accession>A0AAV8WMV9</accession>
<dbReference type="GO" id="GO:0005654">
    <property type="term" value="C:nucleoplasm"/>
    <property type="evidence" value="ECO:0007669"/>
    <property type="project" value="TreeGrafter"/>
</dbReference>
<evidence type="ECO:0000256" key="5">
    <source>
        <dbReference type="ARBA" id="ARBA00022737"/>
    </source>
</evidence>
<reference evidence="15" key="1">
    <citation type="journal article" date="2023" name="Insect Mol. Biol.">
        <title>Genome sequencing provides insights into the evolution of gene families encoding plant cell wall-degrading enzymes in longhorned beetles.</title>
        <authorList>
            <person name="Shin N.R."/>
            <person name="Okamura Y."/>
            <person name="Kirsch R."/>
            <person name="Pauchet Y."/>
        </authorList>
    </citation>
    <scope>NUCLEOTIDE SEQUENCE</scope>
    <source>
        <strain evidence="15">RBIC_L_NR</strain>
    </source>
</reference>